<dbReference type="Gene3D" id="3.60.15.10">
    <property type="entry name" value="Ribonuclease Z/Hydroxyacylglutathione hydrolase-like"/>
    <property type="match status" value="1"/>
</dbReference>
<dbReference type="EMBL" id="JPRP01000005">
    <property type="protein sequence ID" value="KFE97413.1"/>
    <property type="molecule type" value="Genomic_DNA"/>
</dbReference>
<evidence type="ECO:0000313" key="3">
    <source>
        <dbReference type="Proteomes" id="UP000028713"/>
    </source>
</evidence>
<dbReference type="InterPro" id="IPR001279">
    <property type="entry name" value="Metallo-B-lactamas"/>
</dbReference>
<dbReference type="RefSeq" id="WP_034679323.1">
    <property type="nucleotide sequence ID" value="NZ_FPAP01000003.1"/>
</dbReference>
<reference evidence="2 3" key="1">
    <citation type="submission" date="2014-07" db="EMBL/GenBank/DDBJ databases">
        <title>Genome of Chryseobacterium formosense LMG 24722.</title>
        <authorList>
            <person name="Pipes S.E."/>
            <person name="Stropko S.J."/>
            <person name="Newman J.D."/>
        </authorList>
    </citation>
    <scope>NUCLEOTIDE SEQUENCE [LARGE SCALE GENOMIC DNA]</scope>
    <source>
        <strain evidence="2 3">LMG 24722</strain>
    </source>
</reference>
<dbReference type="OrthoDB" id="9781189at2"/>
<sequence>MKLKFLGTGTSQGVPVIGCTCEVCTSPNPKDQRFRSSVMVTTDEHKKILIDCGPDFRQQMLINKENRVDITLLTHEHNDHVIGLDDMRPLIFKSGKNIPLYSLPRVADEVKKRFPYAFADEKYPGAPAFDLHEIGNEKFEVLNTEISPIEVIHYKITALGYRFKNLAYITDAGFISETEKEKLQNLDVLILNCIRKFDPHPAHFILADVIKLHQELKPKKLFLTHISHHFGLHDIEDKQLPAGIHLAYDGLEINF</sequence>
<gene>
    <name evidence="2" type="ORF">IX39_19165</name>
</gene>
<comment type="caution">
    <text evidence="2">The sequence shown here is derived from an EMBL/GenBank/DDBJ whole genome shotgun (WGS) entry which is preliminary data.</text>
</comment>
<dbReference type="STRING" id="236814.IX39_19165"/>
<feature type="domain" description="Metallo-beta-lactamase" evidence="1">
    <location>
        <begin position="34"/>
        <end position="225"/>
    </location>
</feature>
<protein>
    <submittedName>
        <fullName evidence="2">Beta-lactamase</fullName>
    </submittedName>
</protein>
<proteinExistence type="predicted"/>
<dbReference type="CDD" id="cd16279">
    <property type="entry name" value="metallo-hydrolase-like_MBL-fold"/>
    <property type="match status" value="1"/>
</dbReference>
<keyword evidence="3" id="KW-1185">Reference proteome</keyword>
<dbReference type="PANTHER" id="PTHR42663:SF6">
    <property type="entry name" value="HYDROLASE C777.06C-RELATED"/>
    <property type="match status" value="1"/>
</dbReference>
<evidence type="ECO:0000313" key="2">
    <source>
        <dbReference type="EMBL" id="KFE97413.1"/>
    </source>
</evidence>
<dbReference type="Pfam" id="PF12706">
    <property type="entry name" value="Lactamase_B_2"/>
    <property type="match status" value="1"/>
</dbReference>
<dbReference type="InterPro" id="IPR036866">
    <property type="entry name" value="RibonucZ/Hydroxyglut_hydro"/>
</dbReference>
<dbReference type="Proteomes" id="UP000028713">
    <property type="component" value="Unassembled WGS sequence"/>
</dbReference>
<accession>A0A085YZ00</accession>
<dbReference type="eggNOG" id="COG1235">
    <property type="taxonomic scope" value="Bacteria"/>
</dbReference>
<dbReference type="AlphaFoldDB" id="A0A085YZ00"/>
<evidence type="ECO:0000259" key="1">
    <source>
        <dbReference type="SMART" id="SM00849"/>
    </source>
</evidence>
<name>A0A085YZ00_9FLAO</name>
<dbReference type="PANTHER" id="PTHR42663">
    <property type="entry name" value="HYDROLASE C777.06C-RELATED-RELATED"/>
    <property type="match status" value="1"/>
</dbReference>
<dbReference type="SMART" id="SM00849">
    <property type="entry name" value="Lactamase_B"/>
    <property type="match status" value="1"/>
</dbReference>
<organism evidence="2 3">
    <name type="scientific">Chryseobacterium formosense</name>
    <dbReference type="NCBI Taxonomy" id="236814"/>
    <lineage>
        <taxon>Bacteria</taxon>
        <taxon>Pseudomonadati</taxon>
        <taxon>Bacteroidota</taxon>
        <taxon>Flavobacteriia</taxon>
        <taxon>Flavobacteriales</taxon>
        <taxon>Weeksellaceae</taxon>
        <taxon>Chryseobacterium group</taxon>
        <taxon>Chryseobacterium</taxon>
    </lineage>
</organism>
<dbReference type="SUPFAM" id="SSF56281">
    <property type="entry name" value="Metallo-hydrolase/oxidoreductase"/>
    <property type="match status" value="1"/>
</dbReference>